<dbReference type="Gene3D" id="1.10.150.310">
    <property type="entry name" value="Tex RuvX-like domain-like"/>
    <property type="match status" value="1"/>
</dbReference>
<dbReference type="SUPFAM" id="SSF53098">
    <property type="entry name" value="Ribonuclease H-like"/>
    <property type="match status" value="1"/>
</dbReference>
<dbReference type="Proteomes" id="UP000001931">
    <property type="component" value="Chromosome"/>
</dbReference>
<dbReference type="InterPro" id="IPR055179">
    <property type="entry name" value="Tex-like_central_region"/>
</dbReference>
<accession>Q2NFU5</accession>
<dbReference type="eggNOG" id="arCOG05113">
    <property type="taxonomic scope" value="Archaea"/>
</dbReference>
<dbReference type="InterPro" id="IPR044146">
    <property type="entry name" value="S1_Tex"/>
</dbReference>
<dbReference type="InterPro" id="IPR023323">
    <property type="entry name" value="Tex-like_dom_sf"/>
</dbReference>
<reference evidence="2 3" key="1">
    <citation type="journal article" date="2006" name="J. Bacteriol.">
        <title>The genome sequence of Methanosphaera stadtmanae reveals why this human intestinal archaeon is restricted to methanol and H2 for methane formation and ATP synthesis.</title>
        <authorList>
            <person name="Fricke W.F."/>
            <person name="Seedorf H."/>
            <person name="Henne A."/>
            <person name="Kruer M."/>
            <person name="Liesegang H."/>
            <person name="Hedderich R."/>
            <person name="Gottschalk G."/>
            <person name="Thauer R.K."/>
        </authorList>
    </citation>
    <scope>NUCLEOTIDE SEQUENCE [LARGE SCALE GENOMIC DNA]</scope>
    <source>
        <strain evidence="3">ATCC 43021 / DSM 3091 / JCM 11832 / MCB-3</strain>
    </source>
</reference>
<dbReference type="InterPro" id="IPR018974">
    <property type="entry name" value="Tex-like_N"/>
</dbReference>
<dbReference type="SUPFAM" id="SSF47781">
    <property type="entry name" value="RuvA domain 2-like"/>
    <property type="match status" value="2"/>
</dbReference>
<dbReference type="FunFam" id="1.10.150.310:FF:000001">
    <property type="entry name" value="RNA-binding transcriptional accessory protein"/>
    <property type="match status" value="1"/>
</dbReference>
<dbReference type="SMART" id="SM00732">
    <property type="entry name" value="YqgFc"/>
    <property type="match status" value="1"/>
</dbReference>
<dbReference type="PANTHER" id="PTHR10724:SF10">
    <property type="entry name" value="S1 RNA-BINDING DOMAIN-CONTAINING PROTEIN 1"/>
    <property type="match status" value="1"/>
</dbReference>
<evidence type="ECO:0000259" key="1">
    <source>
        <dbReference type="PROSITE" id="PS50126"/>
    </source>
</evidence>
<name>Q2NFU5_METST</name>
<dbReference type="GO" id="GO:0006412">
    <property type="term" value="P:translation"/>
    <property type="evidence" value="ECO:0007669"/>
    <property type="project" value="TreeGrafter"/>
</dbReference>
<dbReference type="EMBL" id="CP000102">
    <property type="protein sequence ID" value="ABC57308.1"/>
    <property type="molecule type" value="Genomic_DNA"/>
</dbReference>
<dbReference type="GeneID" id="3856227"/>
<dbReference type="InterPro" id="IPR012337">
    <property type="entry name" value="RNaseH-like_sf"/>
</dbReference>
<evidence type="ECO:0000313" key="3">
    <source>
        <dbReference type="Proteomes" id="UP000001931"/>
    </source>
</evidence>
<dbReference type="KEGG" id="mst:Msp_0920"/>
<gene>
    <name evidence="2" type="ordered locus">Msp_0920</name>
</gene>
<dbReference type="PANTHER" id="PTHR10724">
    <property type="entry name" value="30S RIBOSOMAL PROTEIN S1"/>
    <property type="match status" value="1"/>
</dbReference>
<dbReference type="GO" id="GO:0003735">
    <property type="term" value="F:structural constituent of ribosome"/>
    <property type="evidence" value="ECO:0007669"/>
    <property type="project" value="TreeGrafter"/>
</dbReference>
<dbReference type="Gene3D" id="2.40.50.140">
    <property type="entry name" value="Nucleic acid-binding proteins"/>
    <property type="match status" value="1"/>
</dbReference>
<dbReference type="InterPro" id="IPR041692">
    <property type="entry name" value="HHH_9"/>
</dbReference>
<dbReference type="InterPro" id="IPR032639">
    <property type="entry name" value="Tex_YqgF"/>
</dbReference>
<dbReference type="SMART" id="SM00316">
    <property type="entry name" value="S1"/>
    <property type="match status" value="1"/>
</dbReference>
<dbReference type="SUPFAM" id="SSF158832">
    <property type="entry name" value="Tex N-terminal region-like"/>
    <property type="match status" value="1"/>
</dbReference>
<dbReference type="Gene3D" id="3.30.420.140">
    <property type="entry name" value="YqgF/RNase H-like domain"/>
    <property type="match status" value="1"/>
</dbReference>
<dbReference type="InterPro" id="IPR010994">
    <property type="entry name" value="RuvA_2-like"/>
</dbReference>
<dbReference type="FunFam" id="2.40.50.140:FF:000051">
    <property type="entry name" value="RNA-binding transcriptional accessory protein"/>
    <property type="match status" value="1"/>
</dbReference>
<dbReference type="OrthoDB" id="60224at2157"/>
<proteinExistence type="predicted"/>
<dbReference type="Pfam" id="PF12836">
    <property type="entry name" value="HHH_3"/>
    <property type="match status" value="1"/>
</dbReference>
<dbReference type="Pfam" id="PF17674">
    <property type="entry name" value="HHH_9"/>
    <property type="match status" value="1"/>
</dbReference>
<dbReference type="GO" id="GO:0005737">
    <property type="term" value="C:cytoplasm"/>
    <property type="evidence" value="ECO:0007669"/>
    <property type="project" value="UniProtKB-ARBA"/>
</dbReference>
<dbReference type="InterPro" id="IPR023319">
    <property type="entry name" value="Tex-like_HTH_dom_sf"/>
</dbReference>
<dbReference type="STRING" id="339860.Msp_0920"/>
<dbReference type="Pfam" id="PF00575">
    <property type="entry name" value="S1"/>
    <property type="match status" value="1"/>
</dbReference>
<organism evidence="2 3">
    <name type="scientific">Methanosphaera stadtmanae (strain ATCC 43021 / DSM 3091 / JCM 11832 / MCB-3)</name>
    <dbReference type="NCBI Taxonomy" id="339860"/>
    <lineage>
        <taxon>Archaea</taxon>
        <taxon>Methanobacteriati</taxon>
        <taxon>Methanobacteriota</taxon>
        <taxon>Methanomada group</taxon>
        <taxon>Methanobacteria</taxon>
        <taxon>Methanobacteriales</taxon>
        <taxon>Methanobacteriaceae</taxon>
        <taxon>Methanosphaera</taxon>
    </lineage>
</organism>
<dbReference type="Gene3D" id="1.10.10.650">
    <property type="entry name" value="RuvA domain 2-like"/>
    <property type="match status" value="1"/>
</dbReference>
<dbReference type="FunFam" id="3.30.420.140:FF:000001">
    <property type="entry name" value="RNA-binding transcriptional accessory protein"/>
    <property type="match status" value="1"/>
</dbReference>
<dbReference type="InterPro" id="IPR012340">
    <property type="entry name" value="NA-bd_OB-fold"/>
</dbReference>
<dbReference type="InterPro" id="IPR050437">
    <property type="entry name" value="Ribos_protein_bS1-like"/>
</dbReference>
<dbReference type="InterPro" id="IPR037027">
    <property type="entry name" value="YqgF/RNaseH-like_dom_sf"/>
</dbReference>
<dbReference type="Pfam" id="PF22706">
    <property type="entry name" value="Tex_central_region"/>
    <property type="match status" value="1"/>
</dbReference>
<dbReference type="Pfam" id="PF16921">
    <property type="entry name" value="Tex_YqgF"/>
    <property type="match status" value="1"/>
</dbReference>
<dbReference type="SUPFAM" id="SSF50249">
    <property type="entry name" value="Nucleic acid-binding proteins"/>
    <property type="match status" value="1"/>
</dbReference>
<sequence length="717" mass="81413">MIDIEQVIANELNIKPWQANAAISLINEDNTIPFIARYRKEATGGLDDEILRKLNERLTYLQKLNERKRHILNSIEKQGKLTLDLENEINDVETLVELEDLYRPYKQKKTTRAAKAREKGLEKLALTIYDQKMDCSIDTEAQKYITDEVPTIEDAKQGANDIIADIISDKASFRRFIRDISIKKGKVIVESKNKEESSEYEMYYDYSENISDIPQHRILAINRGENENILKVKLEAPLKNIQYFLEDEVLINYSKTPEAMEYNKYTTEFIKKAIKDSYKRLIAPAIEREIRTILTDVAEDKSIKVFKKNLEQLLMQPPIRNKVVLGWDPAFRTGCKLAVIDEYGKVLDTSVVYPTQPQNKITETKDVVLKLIDKYNVDLIALGNGTASRESEKIIADIIKDTQVKYVIVNESGASVYSASNLAREEFPDYDVTERGAISIARRLQDPLAELVKIDPKSIGVGQYQHDMNAKKLDESLEGIVERSVNNVGVDLNTASATLMEHVAGVSSKIAKNIVEYRQTHGLFVDRNQLLKVPGIGAKTFEQCAGFMRIYSPKNVLDTTCVHPESYDTTLALLSIYGYDLDDVRNGGVNIEVDDIEKMANELDVGEWTLRDIIDELRKPGRDPREKLDAPQLRSDVIDIEDLEEGMILEGVVRNVVDFGAFVDIGVHQDGLVHISELIEDKFVRHPMDIVNVGDIVEVRVLSVDIERSRISLSMIL</sequence>
<dbReference type="HOGENOM" id="CLU_009833_0_2_2"/>
<dbReference type="GO" id="GO:0006139">
    <property type="term" value="P:nucleobase-containing compound metabolic process"/>
    <property type="evidence" value="ECO:0007669"/>
    <property type="project" value="InterPro"/>
</dbReference>
<dbReference type="PROSITE" id="PS50126">
    <property type="entry name" value="S1"/>
    <property type="match status" value="1"/>
</dbReference>
<protein>
    <submittedName>
        <fullName evidence="2">Predicted transcriptional accessory protein</fullName>
    </submittedName>
</protein>
<keyword evidence="3" id="KW-1185">Reference proteome</keyword>
<dbReference type="AlphaFoldDB" id="Q2NFU5"/>
<dbReference type="FunFam" id="1.10.10.650:FF:000001">
    <property type="entry name" value="S1 RNA-binding domain 1"/>
    <property type="match status" value="1"/>
</dbReference>
<feature type="domain" description="S1 motif" evidence="1">
    <location>
        <begin position="646"/>
        <end position="716"/>
    </location>
</feature>
<dbReference type="Pfam" id="PF09371">
    <property type="entry name" value="Tex_N"/>
    <property type="match status" value="1"/>
</dbReference>
<dbReference type="Gene3D" id="1.10.3500.10">
    <property type="entry name" value="Tex N-terminal region-like"/>
    <property type="match status" value="1"/>
</dbReference>
<dbReference type="CDD" id="cd05685">
    <property type="entry name" value="S1_Tex"/>
    <property type="match status" value="1"/>
</dbReference>
<dbReference type="RefSeq" id="WP_011406507.1">
    <property type="nucleotide sequence ID" value="NC_007681.1"/>
</dbReference>
<dbReference type="InterPro" id="IPR006641">
    <property type="entry name" value="YqgF/RNaseH-like_dom"/>
</dbReference>
<dbReference type="GO" id="GO:0003729">
    <property type="term" value="F:mRNA binding"/>
    <property type="evidence" value="ECO:0007669"/>
    <property type="project" value="UniProtKB-ARBA"/>
</dbReference>
<dbReference type="InterPro" id="IPR003029">
    <property type="entry name" value="S1_domain"/>
</dbReference>
<evidence type="ECO:0000313" key="2">
    <source>
        <dbReference type="EMBL" id="ABC57308.1"/>
    </source>
</evidence>